<reference evidence="1" key="1">
    <citation type="submission" date="2023-06" db="EMBL/GenBank/DDBJ databases">
        <authorList>
            <person name="Kurt Z."/>
        </authorList>
    </citation>
    <scope>NUCLEOTIDE SEQUENCE</scope>
</reference>
<dbReference type="Proteomes" id="UP001642409">
    <property type="component" value="Unassembled WGS sequence"/>
</dbReference>
<protein>
    <submittedName>
        <fullName evidence="2">Hypothetical_protein</fullName>
    </submittedName>
</protein>
<comment type="caution">
    <text evidence="1">The sequence shown here is derived from an EMBL/GenBank/DDBJ whole genome shotgun (WGS) entry which is preliminary data.</text>
</comment>
<reference evidence="2 3" key="2">
    <citation type="submission" date="2024-07" db="EMBL/GenBank/DDBJ databases">
        <authorList>
            <person name="Akdeniz Z."/>
        </authorList>
    </citation>
    <scope>NUCLEOTIDE SEQUENCE [LARGE SCALE GENOMIC DNA]</scope>
</reference>
<keyword evidence="3" id="KW-1185">Reference proteome</keyword>
<evidence type="ECO:0000313" key="1">
    <source>
        <dbReference type="EMBL" id="CAI9915449.1"/>
    </source>
</evidence>
<organism evidence="1">
    <name type="scientific">Hexamita inflata</name>
    <dbReference type="NCBI Taxonomy" id="28002"/>
    <lineage>
        <taxon>Eukaryota</taxon>
        <taxon>Metamonada</taxon>
        <taxon>Diplomonadida</taxon>
        <taxon>Hexamitidae</taxon>
        <taxon>Hexamitinae</taxon>
        <taxon>Hexamita</taxon>
    </lineage>
</organism>
<sequence>MIFLNPSKGQSIISSRRDSLSSSLIISANRANLTLAPLSKTKLQSTHEFLINQNIRFQDTNTIRASQFHPNSCVNLTTNIELLPATQHPLKYSQLHQYNLTQQPHLFELMLILQGKITKIDFQLRPRYTFPQYEDLISSGSTRFQLSLNILISVIIKKQEVFVVHLKQLKLLLKIFQQYRWCQQFVDVFYPSCINIIVGLNQKCSRKLDLPTTFSKQFFVFHCNSNMSILVLLIWRLNSKFEVVSVFELYQHGFVG</sequence>
<dbReference type="EMBL" id="CAXDID020000331">
    <property type="protein sequence ID" value="CAL6077961.1"/>
    <property type="molecule type" value="Genomic_DNA"/>
</dbReference>
<accession>A0AA86NAL3</accession>
<evidence type="ECO:0000313" key="3">
    <source>
        <dbReference type="Proteomes" id="UP001642409"/>
    </source>
</evidence>
<name>A0AA86NAL3_9EUKA</name>
<evidence type="ECO:0000313" key="2">
    <source>
        <dbReference type="EMBL" id="CAL6077961.1"/>
    </source>
</evidence>
<proteinExistence type="predicted"/>
<gene>
    <name evidence="1" type="ORF">HINF_LOCUS3094</name>
    <name evidence="2" type="ORF">HINF_LOCUS58675</name>
</gene>
<dbReference type="EMBL" id="CATOUU010000074">
    <property type="protein sequence ID" value="CAI9915449.1"/>
    <property type="molecule type" value="Genomic_DNA"/>
</dbReference>
<dbReference type="AlphaFoldDB" id="A0AA86NAL3"/>